<dbReference type="GO" id="GO:0046872">
    <property type="term" value="F:metal ion binding"/>
    <property type="evidence" value="ECO:0007669"/>
    <property type="project" value="UniProtKB-UniRule"/>
</dbReference>
<feature type="transmembrane region" description="Helical" evidence="13">
    <location>
        <begin position="125"/>
        <end position="146"/>
    </location>
</feature>
<evidence type="ECO:0000256" key="12">
    <source>
        <dbReference type="ARBA" id="ARBA00023136"/>
    </source>
</evidence>
<evidence type="ECO:0000256" key="11">
    <source>
        <dbReference type="ARBA" id="ARBA00023004"/>
    </source>
</evidence>
<keyword evidence="14" id="KW-0560">Oxidoreductase</keyword>
<keyword evidence="12 13" id="KW-0472">Membrane</keyword>
<keyword evidence="9 13" id="KW-0249">Electron transport</keyword>
<evidence type="ECO:0000256" key="3">
    <source>
        <dbReference type="ARBA" id="ARBA00022448"/>
    </source>
</evidence>
<feature type="transmembrane region" description="Helical" evidence="13">
    <location>
        <begin position="53"/>
        <end position="72"/>
    </location>
</feature>
<feature type="transmembrane region" description="Helical" evidence="13">
    <location>
        <begin position="92"/>
        <end position="118"/>
    </location>
</feature>
<dbReference type="GO" id="GO:0020037">
    <property type="term" value="F:heme binding"/>
    <property type="evidence" value="ECO:0007669"/>
    <property type="project" value="TreeGrafter"/>
</dbReference>
<feature type="transmembrane region" description="Helical" evidence="13">
    <location>
        <begin position="220"/>
        <end position="239"/>
    </location>
</feature>
<accession>A0A2X3BTN0</accession>
<dbReference type="InterPro" id="IPR002585">
    <property type="entry name" value="Cyt-d_ubiquinol_oxidase_su_1"/>
</dbReference>
<evidence type="ECO:0000256" key="6">
    <source>
        <dbReference type="ARBA" id="ARBA00022617"/>
    </source>
</evidence>
<dbReference type="Pfam" id="PF01654">
    <property type="entry name" value="Cyt_bd_oxida_I"/>
    <property type="match status" value="1"/>
</dbReference>
<keyword evidence="7 13" id="KW-0812">Transmembrane</keyword>
<dbReference type="GO" id="GO:0005886">
    <property type="term" value="C:plasma membrane"/>
    <property type="evidence" value="ECO:0007669"/>
    <property type="project" value="UniProtKB-SubCell"/>
</dbReference>
<evidence type="ECO:0000256" key="5">
    <source>
        <dbReference type="ARBA" id="ARBA00022519"/>
    </source>
</evidence>
<dbReference type="PIRSF" id="PIRSF006446">
    <property type="entry name" value="Cyt_quinol_oxidase_1"/>
    <property type="match status" value="1"/>
</dbReference>
<keyword evidence="4 13" id="KW-1003">Cell membrane</keyword>
<dbReference type="EC" id="1.10.3.-" evidence="14"/>
<evidence type="ECO:0000256" key="10">
    <source>
        <dbReference type="ARBA" id="ARBA00022989"/>
    </source>
</evidence>
<keyword evidence="6 13" id="KW-0349">Heme</keyword>
<organism evidence="14 15">
    <name type="scientific">Helicobacter fennelliae</name>
    <dbReference type="NCBI Taxonomy" id="215"/>
    <lineage>
        <taxon>Bacteria</taxon>
        <taxon>Pseudomonadati</taxon>
        <taxon>Campylobacterota</taxon>
        <taxon>Epsilonproteobacteria</taxon>
        <taxon>Campylobacterales</taxon>
        <taxon>Helicobacteraceae</taxon>
        <taxon>Helicobacter</taxon>
    </lineage>
</organism>
<keyword evidence="11 13" id="KW-0408">Iron</keyword>
<evidence type="ECO:0000256" key="4">
    <source>
        <dbReference type="ARBA" id="ARBA00022475"/>
    </source>
</evidence>
<feature type="transmembrane region" description="Helical" evidence="13">
    <location>
        <begin position="16"/>
        <end position="41"/>
    </location>
</feature>
<dbReference type="GO" id="GO:0009055">
    <property type="term" value="F:electron transfer activity"/>
    <property type="evidence" value="ECO:0007669"/>
    <property type="project" value="UniProtKB-UniRule"/>
</dbReference>
<dbReference type="GO" id="GO:0070069">
    <property type="term" value="C:cytochrome complex"/>
    <property type="evidence" value="ECO:0007669"/>
    <property type="project" value="UniProtKB-UniRule"/>
</dbReference>
<evidence type="ECO:0000256" key="9">
    <source>
        <dbReference type="ARBA" id="ARBA00022982"/>
    </source>
</evidence>
<dbReference type="EMBL" id="UAWL01000006">
    <property type="protein sequence ID" value="SQB99525.1"/>
    <property type="molecule type" value="Genomic_DNA"/>
</dbReference>
<evidence type="ECO:0000256" key="1">
    <source>
        <dbReference type="ARBA" id="ARBA00004429"/>
    </source>
</evidence>
<dbReference type="Proteomes" id="UP000250166">
    <property type="component" value="Unassembled WGS sequence"/>
</dbReference>
<sequence length="533" mass="59391">MDLHVDWSRAQFGLTAIYHFLFVPLTLGLSFIVAIMESIYVKTNNPQWRTITKFWLTLFAINFAIGVATGLIMEFEFGTNWANYSWFVGDIFGAPLAIEGIFAFFLEATFFAVMFFGWDRVSKKFHLLSTWLVAIGSNLSAFWILVANGWMQYPVGTIFNPNTARNEMADILEVIFSPVAISKFLHTIASGYVIASLFVMGISAWFLLKNKESKEVLMAKKSLVVGASFGLLTSMFLFFSGDESAYQVTQKQPLKLAAMEGIYDGEHRAGLIAFGILNPAKKPGDSEPTFLFDITIPYALSILGQRDTQGFIPGINDLIYGNKEKNIESVSERMLRGQIALKALSQYQELKKQNGVENEELAQIVQENMKDFGYGYLKAPEDAVPPVALTFYSFHIMVALGSAFFVLFIIALYLAMTNDIARFRKVLWLCVIAIPFGYVAAEAGWIVAEVGRQPWAIQDLLPVHIAATNLSHTNIQISFFLFLALFSTLLLAEVGIMIRAIKKGFGAHAGHLVDSVDSIDFTTRAESNTKSAR</sequence>
<name>A0A2X3BTN0_9HELI</name>
<dbReference type="GO" id="GO:0019646">
    <property type="term" value="P:aerobic electron transport chain"/>
    <property type="evidence" value="ECO:0007669"/>
    <property type="project" value="InterPro"/>
</dbReference>
<evidence type="ECO:0000256" key="2">
    <source>
        <dbReference type="ARBA" id="ARBA00009819"/>
    </source>
</evidence>
<keyword evidence="10 13" id="KW-1133">Transmembrane helix</keyword>
<evidence type="ECO:0000256" key="8">
    <source>
        <dbReference type="ARBA" id="ARBA00022723"/>
    </source>
</evidence>
<evidence type="ECO:0000256" key="7">
    <source>
        <dbReference type="ARBA" id="ARBA00022692"/>
    </source>
</evidence>
<protein>
    <submittedName>
        <fullName evidence="14">Cytochrome bd quinol oxidase subunit I</fullName>
        <ecNumber evidence="14">1.10.3.-</ecNumber>
    </submittedName>
</protein>
<dbReference type="PANTHER" id="PTHR30365">
    <property type="entry name" value="CYTOCHROME D UBIQUINOL OXIDASE"/>
    <property type="match status" value="1"/>
</dbReference>
<evidence type="ECO:0000256" key="13">
    <source>
        <dbReference type="PIRNR" id="PIRNR006446"/>
    </source>
</evidence>
<feature type="transmembrane region" description="Helical" evidence="13">
    <location>
        <begin position="184"/>
        <end position="208"/>
    </location>
</feature>
<comment type="subcellular location">
    <subcellularLocation>
        <location evidence="1">Cell inner membrane</location>
        <topology evidence="1">Multi-pass membrane protein</topology>
    </subcellularLocation>
</comment>
<dbReference type="RefSeq" id="WP_112058980.1">
    <property type="nucleotide sequence ID" value="NZ_UAWL01000006.1"/>
</dbReference>
<evidence type="ECO:0000313" key="14">
    <source>
        <dbReference type="EMBL" id="SQB99525.1"/>
    </source>
</evidence>
<gene>
    <name evidence="14" type="primary">cydA</name>
    <name evidence="14" type="ORF">NCTC13102_01850</name>
</gene>
<dbReference type="AlphaFoldDB" id="A0A2X3BTN0"/>
<keyword evidence="3 13" id="KW-0813">Transport</keyword>
<feature type="transmembrane region" description="Helical" evidence="13">
    <location>
        <begin position="426"/>
        <end position="448"/>
    </location>
</feature>
<dbReference type="PANTHER" id="PTHR30365:SF0">
    <property type="entry name" value="CYTOCHROME BD-I UBIQUINOL OXIDASE SUBUNIT 1"/>
    <property type="match status" value="1"/>
</dbReference>
<dbReference type="GO" id="GO:0016682">
    <property type="term" value="F:oxidoreductase activity, acting on diphenols and related substances as donors, oxygen as acceptor"/>
    <property type="evidence" value="ECO:0007669"/>
    <property type="project" value="TreeGrafter"/>
</dbReference>
<proteinExistence type="inferred from homology"/>
<feature type="transmembrane region" description="Helical" evidence="13">
    <location>
        <begin position="477"/>
        <end position="498"/>
    </location>
</feature>
<feature type="transmembrane region" description="Helical" evidence="13">
    <location>
        <begin position="392"/>
        <end position="414"/>
    </location>
</feature>
<evidence type="ECO:0000313" key="15">
    <source>
        <dbReference type="Proteomes" id="UP000250166"/>
    </source>
</evidence>
<comment type="similarity">
    <text evidence="2 13">Belongs to the cytochrome ubiquinol oxidase subunit 1 family.</text>
</comment>
<reference evidence="14 15" key="1">
    <citation type="submission" date="2018-06" db="EMBL/GenBank/DDBJ databases">
        <authorList>
            <consortium name="Pathogen Informatics"/>
            <person name="Doyle S."/>
        </authorList>
    </citation>
    <scope>NUCLEOTIDE SEQUENCE [LARGE SCALE GENOMIC DNA]</scope>
    <source>
        <strain evidence="14 15">NCTC13102</strain>
    </source>
</reference>
<keyword evidence="8 13" id="KW-0479">Metal-binding</keyword>
<keyword evidence="5" id="KW-0997">Cell inner membrane</keyword>